<dbReference type="InterPro" id="IPR011989">
    <property type="entry name" value="ARM-like"/>
</dbReference>
<dbReference type="Gene3D" id="1.25.10.10">
    <property type="entry name" value="Leucine-rich Repeat Variant"/>
    <property type="match status" value="1"/>
</dbReference>
<dbReference type="InParanoid" id="A0A2J7QAJ3"/>
<evidence type="ECO:0000313" key="2">
    <source>
        <dbReference type="EMBL" id="PNF25597.1"/>
    </source>
</evidence>
<dbReference type="OrthoDB" id="6763105at2759"/>
<reference evidence="2 3" key="1">
    <citation type="submission" date="2017-12" db="EMBL/GenBank/DDBJ databases">
        <title>Hemimetabolous genomes reveal molecular basis of termite eusociality.</title>
        <authorList>
            <person name="Harrison M.C."/>
            <person name="Jongepier E."/>
            <person name="Robertson H.M."/>
            <person name="Arning N."/>
            <person name="Bitard-Feildel T."/>
            <person name="Chao H."/>
            <person name="Childers C.P."/>
            <person name="Dinh H."/>
            <person name="Doddapaneni H."/>
            <person name="Dugan S."/>
            <person name="Gowin J."/>
            <person name="Greiner C."/>
            <person name="Han Y."/>
            <person name="Hu H."/>
            <person name="Hughes D.S.T."/>
            <person name="Huylmans A.-K."/>
            <person name="Kemena C."/>
            <person name="Kremer L.P.M."/>
            <person name="Lee S.L."/>
            <person name="Lopez-Ezquerra A."/>
            <person name="Mallet L."/>
            <person name="Monroy-Kuhn J.M."/>
            <person name="Moser A."/>
            <person name="Murali S.C."/>
            <person name="Muzny D.M."/>
            <person name="Otani S."/>
            <person name="Piulachs M.-D."/>
            <person name="Poelchau M."/>
            <person name="Qu J."/>
            <person name="Schaub F."/>
            <person name="Wada-Katsumata A."/>
            <person name="Worley K.C."/>
            <person name="Xie Q."/>
            <person name="Ylla G."/>
            <person name="Poulsen M."/>
            <person name="Gibbs R.A."/>
            <person name="Schal C."/>
            <person name="Richards S."/>
            <person name="Belles X."/>
            <person name="Korb J."/>
            <person name="Bornberg-Bauer E."/>
        </authorList>
    </citation>
    <scope>NUCLEOTIDE SEQUENCE [LARGE SCALE GENOMIC DNA]</scope>
    <source>
        <tissue evidence="2">Whole body</tissue>
    </source>
</reference>
<feature type="repeat" description="HEAT" evidence="1">
    <location>
        <begin position="19"/>
        <end position="56"/>
    </location>
</feature>
<gene>
    <name evidence="2" type="ORF">B7P43_G03801</name>
</gene>
<dbReference type="PANTHER" id="PTHR10170:SF10">
    <property type="entry name" value="HUNTINGTIN"/>
    <property type="match status" value="1"/>
</dbReference>
<evidence type="ECO:0008006" key="4">
    <source>
        <dbReference type="Google" id="ProtNLM"/>
    </source>
</evidence>
<dbReference type="PANTHER" id="PTHR10170">
    <property type="entry name" value="HUNTINGTON DISEASE PROTEIN"/>
    <property type="match status" value="1"/>
</dbReference>
<sequence length="200" mass="21911">MCNSGVKGAPNFSHLLSIAIEILLQLCDDSHSDVRMIADESLNRVIRAMADNNVVKIQVELHKEIKKNGNPRSLRAALWRFAELCHLIRPQKGKPYVVNLIPCIIHIAQRTEEPVLETLAAAMPKIFKALGNFTSDIDMKGLLKAFLQNLSSSSAVVRRTAAASILTVCLNCRNPHVFISYILNTILDVAASMAGVIAAV</sequence>
<dbReference type="AlphaFoldDB" id="A0A2J7QAJ3"/>
<evidence type="ECO:0000313" key="3">
    <source>
        <dbReference type="Proteomes" id="UP000235965"/>
    </source>
</evidence>
<dbReference type="InterPro" id="IPR016024">
    <property type="entry name" value="ARM-type_fold"/>
</dbReference>
<protein>
    <recommendedName>
        <fullName evidence="4">TOG domain-containing protein</fullName>
    </recommendedName>
</protein>
<name>A0A2J7QAJ3_9NEOP</name>
<dbReference type="InterPro" id="IPR000091">
    <property type="entry name" value="Huntingtin"/>
</dbReference>
<dbReference type="GO" id="GO:0005737">
    <property type="term" value="C:cytoplasm"/>
    <property type="evidence" value="ECO:0007669"/>
    <property type="project" value="InterPro"/>
</dbReference>
<comment type="caution">
    <text evidence="2">The sequence shown here is derived from an EMBL/GenBank/DDBJ whole genome shotgun (WGS) entry which is preliminary data.</text>
</comment>
<evidence type="ECO:0000256" key="1">
    <source>
        <dbReference type="PROSITE-ProRule" id="PRU00103"/>
    </source>
</evidence>
<dbReference type="PROSITE" id="PS50077">
    <property type="entry name" value="HEAT_REPEAT"/>
    <property type="match status" value="1"/>
</dbReference>
<dbReference type="InterPro" id="IPR021133">
    <property type="entry name" value="HEAT_type_2"/>
</dbReference>
<dbReference type="STRING" id="105785.A0A2J7QAJ3"/>
<accession>A0A2J7QAJ3</accession>
<dbReference type="SUPFAM" id="SSF48371">
    <property type="entry name" value="ARM repeat"/>
    <property type="match status" value="1"/>
</dbReference>
<dbReference type="Pfam" id="PF20926">
    <property type="entry name" value="Htt_N-HEAT_1"/>
    <property type="match status" value="1"/>
</dbReference>
<organism evidence="2 3">
    <name type="scientific">Cryptotermes secundus</name>
    <dbReference type="NCBI Taxonomy" id="105785"/>
    <lineage>
        <taxon>Eukaryota</taxon>
        <taxon>Metazoa</taxon>
        <taxon>Ecdysozoa</taxon>
        <taxon>Arthropoda</taxon>
        <taxon>Hexapoda</taxon>
        <taxon>Insecta</taxon>
        <taxon>Pterygota</taxon>
        <taxon>Neoptera</taxon>
        <taxon>Polyneoptera</taxon>
        <taxon>Dictyoptera</taxon>
        <taxon>Blattodea</taxon>
        <taxon>Blattoidea</taxon>
        <taxon>Termitoidae</taxon>
        <taxon>Kalotermitidae</taxon>
        <taxon>Cryptotermitinae</taxon>
        <taxon>Cryptotermes</taxon>
    </lineage>
</organism>
<dbReference type="GO" id="GO:0005634">
    <property type="term" value="C:nucleus"/>
    <property type="evidence" value="ECO:0007669"/>
    <property type="project" value="InterPro"/>
</dbReference>
<keyword evidence="3" id="KW-1185">Reference proteome</keyword>
<dbReference type="EMBL" id="NEVH01016330">
    <property type="protein sequence ID" value="PNF25596.1"/>
    <property type="molecule type" value="Genomic_DNA"/>
</dbReference>
<dbReference type="InterPro" id="IPR048411">
    <property type="entry name" value="Htt_N_HEAT_rpt-1"/>
</dbReference>
<dbReference type="EMBL" id="NEVH01016330">
    <property type="protein sequence ID" value="PNF25597.1"/>
    <property type="molecule type" value="Genomic_DNA"/>
</dbReference>
<dbReference type="PRINTS" id="PR00375">
    <property type="entry name" value="HUNTINGTIN"/>
</dbReference>
<dbReference type="InterPro" id="IPR028426">
    <property type="entry name" value="Huntingtin_fam"/>
</dbReference>
<proteinExistence type="predicted"/>
<dbReference type="Proteomes" id="UP000235965">
    <property type="component" value="Unassembled WGS sequence"/>
</dbReference>